<feature type="region of interest" description="Disordered" evidence="1">
    <location>
        <begin position="43"/>
        <end position="111"/>
    </location>
</feature>
<feature type="compositionally biased region" description="Low complexity" evidence="1">
    <location>
        <begin position="62"/>
        <end position="81"/>
    </location>
</feature>
<sequence>MYGETAQRIFVVGNGNVCIFRRGHLSPIVTHRLDGITHISVGGKETRKERGKGVGTLLDAYGRSGNGSSSPSASSGRSAAADARRRRSDLGRRGSPVLRLPPPPPARSIAGSSRYMACGSSDDNGGQQRATGVGCARQRILPAVPATTPAPVLPSSAQSLTLPATPCDLATRSLLRGITATWAV</sequence>
<name>A0A195CQT1_9HYME</name>
<protein>
    <submittedName>
        <fullName evidence="2">Uncharacterized protein</fullName>
    </submittedName>
</protein>
<dbReference type="Proteomes" id="UP000078542">
    <property type="component" value="Unassembled WGS sequence"/>
</dbReference>
<keyword evidence="3" id="KW-1185">Reference proteome</keyword>
<accession>A0A195CQT1</accession>
<proteinExistence type="predicted"/>
<dbReference type="AlphaFoldDB" id="A0A195CQT1"/>
<dbReference type="EMBL" id="KQ977394">
    <property type="protein sequence ID" value="KYN03061.1"/>
    <property type="molecule type" value="Genomic_DNA"/>
</dbReference>
<organism evidence="2 3">
    <name type="scientific">Cyphomyrmex costatus</name>
    <dbReference type="NCBI Taxonomy" id="456900"/>
    <lineage>
        <taxon>Eukaryota</taxon>
        <taxon>Metazoa</taxon>
        <taxon>Ecdysozoa</taxon>
        <taxon>Arthropoda</taxon>
        <taxon>Hexapoda</taxon>
        <taxon>Insecta</taxon>
        <taxon>Pterygota</taxon>
        <taxon>Neoptera</taxon>
        <taxon>Endopterygota</taxon>
        <taxon>Hymenoptera</taxon>
        <taxon>Apocrita</taxon>
        <taxon>Aculeata</taxon>
        <taxon>Formicoidea</taxon>
        <taxon>Formicidae</taxon>
        <taxon>Myrmicinae</taxon>
        <taxon>Cyphomyrmex</taxon>
    </lineage>
</organism>
<evidence type="ECO:0000313" key="3">
    <source>
        <dbReference type="Proteomes" id="UP000078542"/>
    </source>
</evidence>
<gene>
    <name evidence="2" type="ORF">ALC62_06156</name>
</gene>
<reference evidence="2 3" key="1">
    <citation type="submission" date="2016-03" db="EMBL/GenBank/DDBJ databases">
        <title>Cyphomyrmex costatus WGS genome.</title>
        <authorList>
            <person name="Nygaard S."/>
            <person name="Hu H."/>
            <person name="Boomsma J."/>
            <person name="Zhang G."/>
        </authorList>
    </citation>
    <scope>NUCLEOTIDE SEQUENCE [LARGE SCALE GENOMIC DNA]</scope>
    <source>
        <strain evidence="2">MS0001</strain>
        <tissue evidence="2">Whole body</tissue>
    </source>
</reference>
<evidence type="ECO:0000256" key="1">
    <source>
        <dbReference type="SAM" id="MobiDB-lite"/>
    </source>
</evidence>
<evidence type="ECO:0000313" key="2">
    <source>
        <dbReference type="EMBL" id="KYN03061.1"/>
    </source>
</evidence>